<accession>A0A0F9K0U2</accession>
<proteinExistence type="predicted"/>
<evidence type="ECO:0000256" key="1">
    <source>
        <dbReference type="SAM" id="MobiDB-lite"/>
    </source>
</evidence>
<dbReference type="AlphaFoldDB" id="A0A0F9K0U2"/>
<dbReference type="EMBL" id="LAZR01016377">
    <property type="protein sequence ID" value="KKM04793.1"/>
    <property type="molecule type" value="Genomic_DNA"/>
</dbReference>
<gene>
    <name evidence="2" type="ORF">LCGC14_1760610</name>
</gene>
<reference evidence="2" key="1">
    <citation type="journal article" date="2015" name="Nature">
        <title>Complex archaea that bridge the gap between prokaryotes and eukaryotes.</title>
        <authorList>
            <person name="Spang A."/>
            <person name="Saw J.H."/>
            <person name="Jorgensen S.L."/>
            <person name="Zaremba-Niedzwiedzka K."/>
            <person name="Martijn J."/>
            <person name="Lind A.E."/>
            <person name="van Eijk R."/>
            <person name="Schleper C."/>
            <person name="Guy L."/>
            <person name="Ettema T.J."/>
        </authorList>
    </citation>
    <scope>NUCLEOTIDE SEQUENCE</scope>
</reference>
<name>A0A0F9K0U2_9ZZZZ</name>
<comment type="caution">
    <text evidence="2">The sequence shown here is derived from an EMBL/GenBank/DDBJ whole genome shotgun (WGS) entry which is preliminary data.</text>
</comment>
<protein>
    <submittedName>
        <fullName evidence="2">Uncharacterized protein</fullName>
    </submittedName>
</protein>
<evidence type="ECO:0000313" key="2">
    <source>
        <dbReference type="EMBL" id="KKM04793.1"/>
    </source>
</evidence>
<organism evidence="2">
    <name type="scientific">marine sediment metagenome</name>
    <dbReference type="NCBI Taxonomy" id="412755"/>
    <lineage>
        <taxon>unclassified sequences</taxon>
        <taxon>metagenomes</taxon>
        <taxon>ecological metagenomes</taxon>
    </lineage>
</organism>
<sequence>MESFHEVIDAWEAMAELATDLQIATSHVRTMRSRDSIPARFWAPLAAAAQRRGIKGVTIESLAKIKTAQAEVETEPEGGPRQPEPKPPEELAEAS</sequence>
<feature type="region of interest" description="Disordered" evidence="1">
    <location>
        <begin position="68"/>
        <end position="95"/>
    </location>
</feature>